<dbReference type="OrthoDB" id="6077919at2759"/>
<keyword evidence="2" id="KW-0732">Signal</keyword>
<feature type="transmembrane region" description="Helical" evidence="1">
    <location>
        <begin position="43"/>
        <end position="60"/>
    </location>
</feature>
<evidence type="ECO:0000256" key="2">
    <source>
        <dbReference type="SAM" id="SignalP"/>
    </source>
</evidence>
<reference evidence="3" key="7">
    <citation type="journal article" date="2005" name="Science">
        <title>The Transcriptional Landscape of the Mammalian Genome.</title>
        <authorList>
            <consortium name="The FANTOM Consortium"/>
            <consortium name="Riken Genome Exploration Research Group and Genome Science Group (Genome Network Project Core Group)"/>
        </authorList>
    </citation>
    <scope>NUCLEOTIDE SEQUENCE</scope>
    <source>
        <strain evidence="3">C57BL/6J</strain>
        <tissue evidence="3">Head</tissue>
    </source>
</reference>
<feature type="chain" id="PRO_5004327988" evidence="2">
    <location>
        <begin position="20"/>
        <end position="104"/>
    </location>
</feature>
<sequence length="104" mass="12476">MHSCIYLIALFFLTTCILARDGEQLDYLIFWLSIEIYPFTILRKKYSVAFISFLILAEVFKKQMLTILLLIMINCINRLYHIHSWIYRTIPTRSPERWVGIFLP</sequence>
<reference evidence="3" key="5">
    <citation type="journal article" date="2001" name="Nature">
        <title>Functional annotation of a full-length mouse cDNA collection.</title>
        <authorList>
            <consortium name="The RIKEN Genome Exploration Research Group Phase II Team and the FANTOM Consortium"/>
        </authorList>
    </citation>
    <scope>NUCLEOTIDE SEQUENCE</scope>
    <source>
        <strain evidence="3">C57BL/6J</strain>
        <tissue evidence="3">Head</tissue>
    </source>
</reference>
<protein>
    <submittedName>
        <fullName evidence="3">Uncharacterized protein</fullName>
    </submittedName>
</protein>
<evidence type="ECO:0000313" key="3">
    <source>
        <dbReference type="EMBL" id="BAB30716.1"/>
    </source>
</evidence>
<evidence type="ECO:0000256" key="1">
    <source>
        <dbReference type="SAM" id="Phobius"/>
    </source>
</evidence>
<reference evidence="3" key="4">
    <citation type="submission" date="2000-07" db="EMBL/GenBank/DDBJ databases">
        <authorList>
            <person name="Adachi J."/>
            <person name="Aizawa K."/>
            <person name="Akahira S."/>
            <person name="Akimura T."/>
            <person name="Arai A."/>
            <person name="Aono H."/>
            <person name="Arakawa T."/>
            <person name="Bono H."/>
            <person name="Carninci P."/>
            <person name="Fukuda S."/>
            <person name="Fukunishi Y."/>
            <person name="Furuno M."/>
            <person name="Hanagaki T."/>
            <person name="Hara A."/>
            <person name="Hayatsu N."/>
            <person name="Hiramoto K."/>
            <person name="Hiraoka T."/>
            <person name="Hori F."/>
            <person name="Imotani K."/>
            <person name="Ishii Y."/>
            <person name="Itoh M."/>
            <person name="Izawa M."/>
            <person name="Kasukawa T."/>
            <person name="Kato H."/>
            <person name="Kawai J."/>
            <person name="Kojima Y."/>
            <person name="Konno H."/>
            <person name="Kouda M."/>
            <person name="Koya S."/>
            <person name="Kurihara C."/>
            <person name="Matsuyama T."/>
            <person name="Miyazaki A."/>
            <person name="Nishi K."/>
            <person name="Nomura K."/>
            <person name="Numazaki R."/>
            <person name="Ohno M."/>
            <person name="Okazaki Y."/>
            <person name="Okido T."/>
            <person name="Owa C."/>
            <person name="Saito H."/>
            <person name="Saito R."/>
            <person name="Sakai C."/>
            <person name="Sakai K."/>
            <person name="Sano H."/>
            <person name="Sasaki D."/>
            <person name="Shibata K."/>
            <person name="Shibata Y."/>
            <person name="Shinagawa A."/>
            <person name="Shiraki T."/>
            <person name="Sogabe Y."/>
            <person name="Suzuki H."/>
            <person name="Tagami M."/>
            <person name="Tagawa A."/>
            <person name="Takahashi F."/>
            <person name="Tanaka T."/>
            <person name="Tejima Y."/>
            <person name="Toya T."/>
            <person name="Yamamura T."/>
            <person name="Yasunishi A."/>
            <person name="Yoshida K."/>
            <person name="Yoshino M."/>
            <person name="Muramatsu M."/>
            <person name="Hayashizaki Y."/>
        </authorList>
    </citation>
    <scope>NUCLEOTIDE SEQUENCE</scope>
    <source>
        <strain evidence="3">C57BL/6J</strain>
        <tissue evidence="3">Head</tissue>
    </source>
</reference>
<reference evidence="3" key="3">
    <citation type="journal article" date="2000" name="Genome Res.">
        <title>RIKEN integrated sequence analysis (RISA) system--384-format sequencing pipeline with 384 multicapillary sequencer.</title>
        <authorList>
            <person name="Shibata K."/>
            <person name="Itoh M."/>
            <person name="Aizawa K."/>
            <person name="Nagaoka S."/>
            <person name="Sasaki N."/>
            <person name="Carninci P."/>
            <person name="Konno H."/>
            <person name="Akiyama J."/>
            <person name="Nishi K."/>
            <person name="Kitsunai T."/>
            <person name="Tashiro H."/>
            <person name="Itoh M."/>
            <person name="Sumi N."/>
            <person name="Ishii Y."/>
            <person name="Nakamura S."/>
            <person name="Hazama M."/>
            <person name="Nishine T."/>
            <person name="Harada A."/>
            <person name="Yamamoto R."/>
            <person name="Matsumoto H."/>
            <person name="Sakaguchi S."/>
            <person name="Ikegami T."/>
            <person name="Kashiwagi K."/>
            <person name="Fujiwake S."/>
            <person name="Inoue K."/>
            <person name="Togawa Y."/>
            <person name="Izawa M."/>
            <person name="Ohara E."/>
            <person name="Watahiki M."/>
            <person name="Yoneda Y."/>
            <person name="Ishikawa T."/>
            <person name="Ozawa K."/>
            <person name="Tanaka T."/>
            <person name="Matsuura S."/>
            <person name="Kawai J."/>
            <person name="Okazaki Y."/>
            <person name="Muramatsu M."/>
            <person name="Inoue Y."/>
            <person name="Kira A."/>
            <person name="Hayashizaki Y."/>
        </authorList>
    </citation>
    <scope>NUCLEOTIDE SEQUENCE</scope>
    <source>
        <strain evidence="3">C57BL/6J</strain>
        <tissue evidence="3">Head</tissue>
    </source>
</reference>
<reference evidence="3" key="2">
    <citation type="journal article" date="2000" name="Genome Res.">
        <title>Normalization and subtraction of cap-trapper-selected cDNAs to prepare full-length cDNA libraries for rapid discovery of new genes.</title>
        <authorList>
            <person name="Carninci P."/>
            <person name="Shibata Y."/>
            <person name="Hayatsu N."/>
            <person name="Sugahara Y."/>
            <person name="Shibata K."/>
            <person name="Itoh M."/>
            <person name="Konno H."/>
            <person name="Okazaki Y."/>
            <person name="Muramatsu M."/>
            <person name="Hayashizaki Y."/>
        </authorList>
    </citation>
    <scope>NUCLEOTIDE SEQUENCE</scope>
    <source>
        <strain evidence="3">C57BL/6J</strain>
        <tissue evidence="3">Head</tissue>
    </source>
</reference>
<accession>Q9D3I9</accession>
<dbReference type="EMBL" id="AK017375">
    <property type="protein sequence ID" value="BAB30716.1"/>
    <property type="molecule type" value="mRNA"/>
</dbReference>
<name>Q9D3I9_MOUSE</name>
<reference evidence="3" key="6">
    <citation type="journal article" date="2002" name="Nature">
        <title>Analysis of the mouse transcriptome based on functional annotation of 60,770 full-length cDNAs.</title>
        <authorList>
            <consortium name="The FANTOM Consortium and the RIKEN Genome Exploration Research Group Phase I and II Team"/>
        </authorList>
    </citation>
    <scope>NUCLEOTIDE SEQUENCE</scope>
    <source>
        <strain evidence="3">C57BL/6J</strain>
        <tissue evidence="3">Head</tissue>
    </source>
</reference>
<organism evidence="3">
    <name type="scientific">Mus musculus</name>
    <name type="common">Mouse</name>
    <dbReference type="NCBI Taxonomy" id="10090"/>
    <lineage>
        <taxon>Eukaryota</taxon>
        <taxon>Metazoa</taxon>
        <taxon>Chordata</taxon>
        <taxon>Craniata</taxon>
        <taxon>Vertebrata</taxon>
        <taxon>Euteleostomi</taxon>
        <taxon>Mammalia</taxon>
        <taxon>Eutheria</taxon>
        <taxon>Euarchontoglires</taxon>
        <taxon>Glires</taxon>
        <taxon>Rodentia</taxon>
        <taxon>Myomorpha</taxon>
        <taxon>Muroidea</taxon>
        <taxon>Muridae</taxon>
        <taxon>Murinae</taxon>
        <taxon>Mus</taxon>
        <taxon>Mus</taxon>
    </lineage>
</organism>
<reference evidence="3" key="8">
    <citation type="journal article" date="2005" name="Science">
        <title>Antisense Transcription in the Mammalian Transcriptome.</title>
        <authorList>
            <consortium name="RIKEN Genome Exploration Research Group and Genome Science Group (Genome Network Project Core Group) and the FANTOM Consortium"/>
        </authorList>
    </citation>
    <scope>NUCLEOTIDE SEQUENCE</scope>
    <source>
        <strain evidence="3">C57BL/6J</strain>
        <tissue evidence="3">Head</tissue>
    </source>
</reference>
<reference evidence="3" key="1">
    <citation type="journal article" date="1999" name="Methods Enzymol.">
        <title>High-efficiency full-length cDNA cloning.</title>
        <authorList>
            <person name="Carninci P."/>
            <person name="Hayashizaki Y."/>
        </authorList>
    </citation>
    <scope>NUCLEOTIDE SEQUENCE</scope>
    <source>
        <strain evidence="3">C57BL/6J</strain>
        <tissue evidence="3">Head</tissue>
    </source>
</reference>
<keyword evidence="1" id="KW-1133">Transmembrane helix</keyword>
<evidence type="ECO:0000313" key="4">
    <source>
        <dbReference type="MGI" id="MGI:1350985"/>
    </source>
</evidence>
<dbReference type="AlphaFoldDB" id="Q9D3I9"/>
<keyword evidence="1" id="KW-0812">Transmembrane</keyword>
<feature type="signal peptide" evidence="2">
    <location>
        <begin position="1"/>
        <end position="19"/>
    </location>
</feature>
<dbReference type="AGR" id="MGI:1350985"/>
<dbReference type="MGI" id="MGI:1350985">
    <property type="gene designation" value="Zfp275"/>
</dbReference>
<gene>
    <name evidence="4" type="primary">Zfp275</name>
</gene>
<proteinExistence type="evidence at transcript level"/>
<keyword evidence="1" id="KW-0472">Membrane</keyword>